<dbReference type="Proteomes" id="UP001056255">
    <property type="component" value="Chromosome I"/>
</dbReference>
<evidence type="ECO:0000259" key="1">
    <source>
        <dbReference type="Pfam" id="PF20081"/>
    </source>
</evidence>
<dbReference type="Pfam" id="PF20081">
    <property type="entry name" value="DUF6475"/>
    <property type="match status" value="1"/>
</dbReference>
<evidence type="ECO:0000313" key="3">
    <source>
        <dbReference type="Proteomes" id="UP001056255"/>
    </source>
</evidence>
<name>A0ABY4WXF8_9GAMM</name>
<sequence length="211" mass="23318">MEARDLKAFANDLEAVMGLYGKTLTPTVLEAWWKALKHMALPAVIKALELHTQNPDAGQYPPKPAHVIRLLGGTSKDRVNIAWAKVEKAITSVGVWNDVVFDDALIHMVIDQMGGWAKLCETKSKDLSYRAKEFESKYQTVLFNPAQSYPKKLSGMASVHNASRGMDVSPPMTIGCVEQCRRVYKGGSSHVQIGMMTLDEANDTRLLSANQ</sequence>
<reference evidence="2" key="1">
    <citation type="submission" date="2021-08" db="EMBL/GenBank/DDBJ databases">
        <authorList>
            <person name="Sakaguchi M."/>
            <person name="Kikuchi T."/>
            <person name="Urbanczyk H."/>
        </authorList>
    </citation>
    <scope>NUCLEOTIDE SEQUENCE</scope>
    <source>
        <strain evidence="2">020920N</strain>
    </source>
</reference>
<organism evidence="2 3">
    <name type="scientific">Grimontia kaedaensis</name>
    <dbReference type="NCBI Taxonomy" id="2872157"/>
    <lineage>
        <taxon>Bacteria</taxon>
        <taxon>Pseudomonadati</taxon>
        <taxon>Pseudomonadota</taxon>
        <taxon>Gammaproteobacteria</taxon>
        <taxon>Vibrionales</taxon>
        <taxon>Vibrionaceae</taxon>
        <taxon>Grimontia</taxon>
    </lineage>
</organism>
<dbReference type="RefSeq" id="WP_251878884.1">
    <property type="nucleotide sequence ID" value="NZ_CP082275.1"/>
</dbReference>
<protein>
    <submittedName>
        <fullName evidence="2">DUF6475 domain-containing protein</fullName>
    </submittedName>
</protein>
<proteinExistence type="predicted"/>
<dbReference type="EMBL" id="CP082275">
    <property type="protein sequence ID" value="USH03677.1"/>
    <property type="molecule type" value="Genomic_DNA"/>
</dbReference>
<gene>
    <name evidence="2" type="ORF">K6Q96_06700</name>
</gene>
<dbReference type="InterPro" id="IPR045521">
    <property type="entry name" value="DUF6475"/>
</dbReference>
<feature type="domain" description="DUF6475" evidence="1">
    <location>
        <begin position="99"/>
        <end position="187"/>
    </location>
</feature>
<keyword evidence="3" id="KW-1185">Reference proteome</keyword>
<accession>A0ABY4WXF8</accession>
<evidence type="ECO:0000313" key="2">
    <source>
        <dbReference type="EMBL" id="USH03677.1"/>
    </source>
</evidence>